<dbReference type="InterPro" id="IPR037523">
    <property type="entry name" value="VOC_core"/>
</dbReference>
<reference evidence="4" key="1">
    <citation type="submission" date="2016-10" db="EMBL/GenBank/DDBJ databases">
        <authorList>
            <person name="Varghese N."/>
            <person name="Submissions S."/>
        </authorList>
    </citation>
    <scope>NUCLEOTIDE SEQUENCE [LARGE SCALE GENOMIC DNA]</scope>
    <source>
        <strain evidence="4">DSM 23842</strain>
    </source>
</reference>
<organism evidence="3 4">
    <name type="scientific">Bizionia paragorgiae</name>
    <dbReference type="NCBI Taxonomy" id="283786"/>
    <lineage>
        <taxon>Bacteria</taxon>
        <taxon>Pseudomonadati</taxon>
        <taxon>Bacteroidota</taxon>
        <taxon>Flavobacteriia</taxon>
        <taxon>Flavobacteriales</taxon>
        <taxon>Flavobacteriaceae</taxon>
        <taxon>Bizionia</taxon>
    </lineage>
</organism>
<feature type="chain" id="PRO_5011621959" evidence="1">
    <location>
        <begin position="20"/>
        <end position="152"/>
    </location>
</feature>
<keyword evidence="1" id="KW-0732">Signal</keyword>
<dbReference type="RefSeq" id="WP_092136080.1">
    <property type="nucleotide sequence ID" value="NZ_FNQK01000020.1"/>
</dbReference>
<sequence length="152" mass="17818">MKRLVIVFTVMLSVLFSNAQSFKLEHDHSTIQVENIEVSAQFYSDILQLKEIATPWPKFKLIRFFETGNNQQLHIAQAQLDKYGDVKVNKVLHLAFTVRNFDRYLDFLNENDINYSDFAGESNNIQSRPDGVRQIYFQDPDGYWIEINDAKH</sequence>
<dbReference type="GO" id="GO:0051213">
    <property type="term" value="F:dioxygenase activity"/>
    <property type="evidence" value="ECO:0007669"/>
    <property type="project" value="UniProtKB-KW"/>
</dbReference>
<keyword evidence="4" id="KW-1185">Reference proteome</keyword>
<feature type="domain" description="VOC" evidence="2">
    <location>
        <begin position="25"/>
        <end position="150"/>
    </location>
</feature>
<dbReference type="OrthoDB" id="192739at2"/>
<dbReference type="Pfam" id="PF00903">
    <property type="entry name" value="Glyoxalase"/>
    <property type="match status" value="1"/>
</dbReference>
<feature type="signal peptide" evidence="1">
    <location>
        <begin position="1"/>
        <end position="19"/>
    </location>
</feature>
<protein>
    <submittedName>
        <fullName evidence="3">Catechol 2,3-dioxygenase</fullName>
    </submittedName>
</protein>
<dbReference type="AlphaFoldDB" id="A0A1H4CHQ8"/>
<dbReference type="PROSITE" id="PS51819">
    <property type="entry name" value="VOC"/>
    <property type="match status" value="1"/>
</dbReference>
<gene>
    <name evidence="3" type="ORF">SAMN04487990_1204</name>
</gene>
<dbReference type="Proteomes" id="UP000198846">
    <property type="component" value="Unassembled WGS sequence"/>
</dbReference>
<dbReference type="PANTHER" id="PTHR21366">
    <property type="entry name" value="GLYOXALASE FAMILY PROTEIN"/>
    <property type="match status" value="1"/>
</dbReference>
<accession>A0A1H4CHQ8</accession>
<dbReference type="SUPFAM" id="SSF54593">
    <property type="entry name" value="Glyoxalase/Bleomycin resistance protein/Dihydroxybiphenyl dioxygenase"/>
    <property type="match status" value="1"/>
</dbReference>
<evidence type="ECO:0000256" key="1">
    <source>
        <dbReference type="SAM" id="SignalP"/>
    </source>
</evidence>
<dbReference type="STRING" id="283786.SAMN04487990_1204"/>
<dbReference type="InterPro" id="IPR004360">
    <property type="entry name" value="Glyas_Fos-R_dOase_dom"/>
</dbReference>
<evidence type="ECO:0000313" key="4">
    <source>
        <dbReference type="Proteomes" id="UP000198846"/>
    </source>
</evidence>
<proteinExistence type="predicted"/>
<dbReference type="InterPro" id="IPR029068">
    <property type="entry name" value="Glyas_Bleomycin-R_OHBP_Dase"/>
</dbReference>
<dbReference type="InterPro" id="IPR050383">
    <property type="entry name" value="GlyoxalaseI/FosfomycinResist"/>
</dbReference>
<name>A0A1H4CHQ8_BIZPA</name>
<keyword evidence="3" id="KW-0560">Oxidoreductase</keyword>
<evidence type="ECO:0000313" key="3">
    <source>
        <dbReference type="EMBL" id="SEA59955.1"/>
    </source>
</evidence>
<evidence type="ECO:0000259" key="2">
    <source>
        <dbReference type="PROSITE" id="PS51819"/>
    </source>
</evidence>
<dbReference type="EMBL" id="FNQK01000020">
    <property type="protein sequence ID" value="SEA59955.1"/>
    <property type="molecule type" value="Genomic_DNA"/>
</dbReference>
<keyword evidence="3" id="KW-0223">Dioxygenase</keyword>
<dbReference type="Gene3D" id="3.10.180.10">
    <property type="entry name" value="2,3-Dihydroxybiphenyl 1,2-Dioxygenase, domain 1"/>
    <property type="match status" value="1"/>
</dbReference>